<dbReference type="SUPFAM" id="SSF49764">
    <property type="entry name" value="HSP20-like chaperones"/>
    <property type="match status" value="1"/>
</dbReference>
<reference evidence="3 4" key="1">
    <citation type="submission" date="2023-07" db="EMBL/GenBank/DDBJ databases">
        <title>Genomic Encyclopedia of Type Strains, Phase IV (KMG-IV): sequencing the most valuable type-strain genomes for metagenomic binning, comparative biology and taxonomic classification.</title>
        <authorList>
            <person name="Goeker M."/>
        </authorList>
    </citation>
    <scope>NUCLEOTIDE SEQUENCE [LARGE SCALE GENOMIC DNA]</scope>
    <source>
        <strain evidence="3 4">DSM 23494</strain>
    </source>
</reference>
<dbReference type="InterPro" id="IPR002068">
    <property type="entry name" value="A-crystallin/Hsp20_dom"/>
</dbReference>
<feature type="domain" description="SHSP" evidence="2">
    <location>
        <begin position="29"/>
        <end position="128"/>
    </location>
</feature>
<name>A0ABU0AFW5_9BACI</name>
<dbReference type="Gene3D" id="2.60.40.790">
    <property type="match status" value="1"/>
</dbReference>
<proteinExistence type="inferred from homology"/>
<organism evidence="3 4">
    <name type="scientific">Cytobacillus purgationiresistens</name>
    <dbReference type="NCBI Taxonomy" id="863449"/>
    <lineage>
        <taxon>Bacteria</taxon>
        <taxon>Bacillati</taxon>
        <taxon>Bacillota</taxon>
        <taxon>Bacilli</taxon>
        <taxon>Bacillales</taxon>
        <taxon>Bacillaceae</taxon>
        <taxon>Cytobacillus</taxon>
    </lineage>
</organism>
<protein>
    <submittedName>
        <fullName evidence="3">Spore coat protein M/HSP20 family protein</fullName>
    </submittedName>
</protein>
<keyword evidence="4" id="KW-1185">Reference proteome</keyword>
<dbReference type="RefSeq" id="WP_307473328.1">
    <property type="nucleotide sequence ID" value="NZ_JAUSUB010000005.1"/>
</dbReference>
<evidence type="ECO:0000256" key="1">
    <source>
        <dbReference type="PROSITE-ProRule" id="PRU00285"/>
    </source>
</evidence>
<comment type="caution">
    <text evidence="3">The sequence shown here is derived from an EMBL/GenBank/DDBJ whole genome shotgun (WGS) entry which is preliminary data.</text>
</comment>
<sequence length="128" mass="14768">MNKEDDKESFNLTDVEKWMENFFLDPLTSYIDQVTFRIDLFETDNDIIIEALLTDFDPSTIKVHIENENVIINANKQSTDDPPIKRSIELPFKVADKAAYAKLNNNILEIYISKQLTGSGKCRQLPIQ</sequence>
<gene>
    <name evidence="3" type="ORF">J2S17_001488</name>
</gene>
<keyword evidence="3" id="KW-0167">Capsid protein</keyword>
<evidence type="ECO:0000313" key="3">
    <source>
        <dbReference type="EMBL" id="MDQ0269616.1"/>
    </source>
</evidence>
<comment type="similarity">
    <text evidence="1">Belongs to the small heat shock protein (HSP20) family.</text>
</comment>
<dbReference type="PROSITE" id="PS01031">
    <property type="entry name" value="SHSP"/>
    <property type="match status" value="1"/>
</dbReference>
<evidence type="ECO:0000313" key="4">
    <source>
        <dbReference type="Proteomes" id="UP001238088"/>
    </source>
</evidence>
<dbReference type="InterPro" id="IPR008978">
    <property type="entry name" value="HSP20-like_chaperone"/>
</dbReference>
<accession>A0ABU0AFW5</accession>
<dbReference type="CDD" id="cd06464">
    <property type="entry name" value="ACD_sHsps-like"/>
    <property type="match status" value="1"/>
</dbReference>
<dbReference type="Proteomes" id="UP001238088">
    <property type="component" value="Unassembled WGS sequence"/>
</dbReference>
<dbReference type="EMBL" id="JAUSUB010000005">
    <property type="protein sequence ID" value="MDQ0269616.1"/>
    <property type="molecule type" value="Genomic_DNA"/>
</dbReference>
<keyword evidence="3" id="KW-0946">Virion</keyword>
<evidence type="ECO:0000259" key="2">
    <source>
        <dbReference type="PROSITE" id="PS01031"/>
    </source>
</evidence>